<evidence type="ECO:0000259" key="4">
    <source>
        <dbReference type="Pfam" id="PF13525"/>
    </source>
</evidence>
<proteinExistence type="predicted"/>
<keyword evidence="6" id="KW-1185">Reference proteome</keyword>
<dbReference type="InterPro" id="IPR039565">
    <property type="entry name" value="BamD-like"/>
</dbReference>
<sequence>MLSVPKSSFLSFLCAFFIVNLVSAQDIQSPSTQLYELGITLYDNGFFEEAAQNFEEFSTTYPDHDLRISSDFYLTRAKTGMDSTSIESYYQKFVQRYPGSELSEVLLRDLGHRFTATGDYESAITYYEQAMDSWMSDKHAAQTQYWIAEAAAENGDYSDARVFFMDVANNYPRSEWAPKALYARGRLYLSQQQYNAASSAFEVLRERFPNNAITRRVGTALGESYYQQGKYEEAIETLQSALPYLDEESTIKAVFLIAESQNYLGDYGEASKSYLRYINLTKGTPEERIAHYGLGWVYHKQEIYHWAAESFGRASVGDDEIARKAQYYKAVNEKLGSQYGKSLNSFRDFGDRFKTGLWVEEAYYEWSVSAFEASRYDESVEVLLGLVRSDTELKDPGKIYTMLGEAFFANAEYTRAIQAFEEAEAAGNIDPALKRQARFQKAWILYRNQAYEQAQPIFEAVYAEAPNSDVGREALFWSADSHYKMRQYSDAARRFKIYTDNYSNSDMMGAALYSLGWSYFEMGNYQQAVGPLEDFLENYEPPETALFPYDTDTQLRIGDAHYAIGNYREAIESYNKAIGAEPGGDYAMFQVANSYYRAGRTFDAVSNFRKTLRIYPFSRLREQAQYNIAYIYLNTNNYSQAVEEFQTVINKYPGTDWAARSQYNIGDAYYNAGEYDRAISAYQQVLDEYPRSDYIIEAINGIQYAQLSAGRSDSSSVILEEFLSDNPTSATADQLRYRQALNVFQSGDYENAVNEFRQYLRVTNSESRIPEAYSNLAESYRQLDQVGNAIEAYRTIVEEFPEDDLASSALTSLGSLNYERGDFAASYSNYAQLLETAPRYRQEAYVGMGNASLAQNNIDRAREEYGSALEVNSGSQPAKVGLGKIAIAEENYERAEELLQPIADESTTEVGAEAQYYLGKILQEQGQFNAAIEEYAKVKVLFEAFDEWVSESMYNSAECHIRLGNRGEAMTILNSIIMTYPDTEAERKAQDLLNRTES</sequence>
<keyword evidence="1 3" id="KW-0732">Signal</keyword>
<evidence type="ECO:0000256" key="3">
    <source>
        <dbReference type="SAM" id="SignalP"/>
    </source>
</evidence>
<dbReference type="Pfam" id="PF13432">
    <property type="entry name" value="TPR_16"/>
    <property type="match status" value="4"/>
</dbReference>
<dbReference type="Pfam" id="PF13174">
    <property type="entry name" value="TPR_6"/>
    <property type="match status" value="2"/>
</dbReference>
<accession>A0ABW5JJ02</accession>
<feature type="repeat" description="TPR" evidence="2">
    <location>
        <begin position="842"/>
        <end position="875"/>
    </location>
</feature>
<keyword evidence="2" id="KW-0802">TPR repeat</keyword>
<dbReference type="Pfam" id="PF14559">
    <property type="entry name" value="TPR_19"/>
    <property type="match status" value="1"/>
</dbReference>
<organism evidence="5 6">
    <name type="scientific">Gracilimonas halophila</name>
    <dbReference type="NCBI Taxonomy" id="1834464"/>
    <lineage>
        <taxon>Bacteria</taxon>
        <taxon>Pseudomonadati</taxon>
        <taxon>Balneolota</taxon>
        <taxon>Balneolia</taxon>
        <taxon>Balneolales</taxon>
        <taxon>Balneolaceae</taxon>
        <taxon>Gracilimonas</taxon>
    </lineage>
</organism>
<gene>
    <name evidence="5" type="ORF">ACFSVN_03930</name>
</gene>
<feature type="domain" description="Outer membrane lipoprotein BamD-like" evidence="4">
    <location>
        <begin position="587"/>
        <end position="655"/>
    </location>
</feature>
<comment type="caution">
    <text evidence="5">The sequence shown here is derived from an EMBL/GenBank/DDBJ whole genome shotgun (WGS) entry which is preliminary data.</text>
</comment>
<feature type="domain" description="Outer membrane lipoprotein BamD-like" evidence="4">
    <location>
        <begin position="660"/>
        <end position="817"/>
    </location>
</feature>
<evidence type="ECO:0000256" key="2">
    <source>
        <dbReference type="PROSITE-ProRule" id="PRU00339"/>
    </source>
</evidence>
<feature type="repeat" description="TPR" evidence="2">
    <location>
        <begin position="551"/>
        <end position="584"/>
    </location>
</feature>
<dbReference type="PANTHER" id="PTHR12558:SF13">
    <property type="entry name" value="CELL DIVISION CYCLE PROTEIN 27 HOMOLOG"/>
    <property type="match status" value="1"/>
</dbReference>
<evidence type="ECO:0000313" key="6">
    <source>
        <dbReference type="Proteomes" id="UP001597460"/>
    </source>
</evidence>
<feature type="repeat" description="TPR" evidence="2">
    <location>
        <begin position="585"/>
        <end position="618"/>
    </location>
</feature>
<dbReference type="PROSITE" id="PS50005">
    <property type="entry name" value="TPR"/>
    <property type="match status" value="10"/>
</dbReference>
<dbReference type="SMART" id="SM00028">
    <property type="entry name" value="TPR"/>
    <property type="match status" value="18"/>
</dbReference>
<dbReference type="RefSeq" id="WP_390298920.1">
    <property type="nucleotide sequence ID" value="NZ_JBHULI010000005.1"/>
</dbReference>
<feature type="signal peptide" evidence="3">
    <location>
        <begin position="1"/>
        <end position="24"/>
    </location>
</feature>
<feature type="repeat" description="TPR" evidence="2">
    <location>
        <begin position="770"/>
        <end position="803"/>
    </location>
</feature>
<dbReference type="SUPFAM" id="SSF48452">
    <property type="entry name" value="TPR-like"/>
    <property type="match status" value="5"/>
</dbReference>
<feature type="repeat" description="TPR" evidence="2">
    <location>
        <begin position="215"/>
        <end position="248"/>
    </location>
</feature>
<dbReference type="Pfam" id="PF13525">
    <property type="entry name" value="YfiO"/>
    <property type="match status" value="2"/>
</dbReference>
<feature type="repeat" description="TPR" evidence="2">
    <location>
        <begin position="807"/>
        <end position="840"/>
    </location>
</feature>
<feature type="repeat" description="TPR" evidence="2">
    <location>
        <begin position="659"/>
        <end position="692"/>
    </location>
</feature>
<feature type="repeat" description="TPR" evidence="2">
    <location>
        <begin position="622"/>
        <end position="655"/>
    </location>
</feature>
<feature type="chain" id="PRO_5046755055" evidence="3">
    <location>
        <begin position="25"/>
        <end position="998"/>
    </location>
</feature>
<dbReference type="Gene3D" id="1.25.40.10">
    <property type="entry name" value="Tetratricopeptide repeat domain"/>
    <property type="match status" value="9"/>
</dbReference>
<protein>
    <submittedName>
        <fullName evidence="5">Tetratricopeptide repeat protein</fullName>
    </submittedName>
</protein>
<feature type="repeat" description="TPR" evidence="2">
    <location>
        <begin position="178"/>
        <end position="211"/>
    </location>
</feature>
<evidence type="ECO:0000313" key="5">
    <source>
        <dbReference type="EMBL" id="MFD2531589.1"/>
    </source>
</evidence>
<dbReference type="InterPro" id="IPR011990">
    <property type="entry name" value="TPR-like_helical_dom_sf"/>
</dbReference>
<evidence type="ECO:0000256" key="1">
    <source>
        <dbReference type="ARBA" id="ARBA00022729"/>
    </source>
</evidence>
<dbReference type="InterPro" id="IPR019734">
    <property type="entry name" value="TPR_rpt"/>
</dbReference>
<dbReference type="PROSITE" id="PS50293">
    <property type="entry name" value="TPR_REGION"/>
    <property type="match status" value="2"/>
</dbReference>
<reference evidence="6" key="1">
    <citation type="journal article" date="2019" name="Int. J. Syst. Evol. Microbiol.">
        <title>The Global Catalogue of Microorganisms (GCM) 10K type strain sequencing project: providing services to taxonomists for standard genome sequencing and annotation.</title>
        <authorList>
            <consortium name="The Broad Institute Genomics Platform"/>
            <consortium name="The Broad Institute Genome Sequencing Center for Infectious Disease"/>
            <person name="Wu L."/>
            <person name="Ma J."/>
        </authorList>
    </citation>
    <scope>NUCLEOTIDE SEQUENCE [LARGE SCALE GENOMIC DNA]</scope>
    <source>
        <strain evidence="6">KCTC 52042</strain>
    </source>
</reference>
<dbReference type="Proteomes" id="UP001597460">
    <property type="component" value="Unassembled WGS sequence"/>
</dbReference>
<feature type="repeat" description="TPR" evidence="2">
    <location>
        <begin position="104"/>
        <end position="137"/>
    </location>
</feature>
<dbReference type="EMBL" id="JBHULI010000005">
    <property type="protein sequence ID" value="MFD2531589.1"/>
    <property type="molecule type" value="Genomic_DNA"/>
</dbReference>
<name>A0ABW5JJ02_9BACT</name>
<dbReference type="PANTHER" id="PTHR12558">
    <property type="entry name" value="CELL DIVISION CYCLE 16,23,27"/>
    <property type="match status" value="1"/>
</dbReference>
<dbReference type="Pfam" id="PF13181">
    <property type="entry name" value="TPR_8"/>
    <property type="match status" value="1"/>
</dbReference>